<dbReference type="SUPFAM" id="SSF53474">
    <property type="entry name" value="alpha/beta-Hydrolases"/>
    <property type="match status" value="1"/>
</dbReference>
<evidence type="ECO:0000256" key="3">
    <source>
        <dbReference type="ARBA" id="ARBA00022448"/>
    </source>
</evidence>
<dbReference type="Pfam" id="PF04142">
    <property type="entry name" value="Nuc_sug_transp"/>
    <property type="match status" value="1"/>
</dbReference>
<dbReference type="FunFam" id="1.10.3730.20:FF:000037">
    <property type="entry name" value="Nucleotide Sugar TransPorter family"/>
    <property type="match status" value="1"/>
</dbReference>
<dbReference type="GO" id="GO:0000139">
    <property type="term" value="C:Golgi membrane"/>
    <property type="evidence" value="ECO:0007669"/>
    <property type="project" value="UniProtKB-SubCell"/>
</dbReference>
<feature type="domain" description="Alpha/beta hydrolase fold-3" evidence="10">
    <location>
        <begin position="111"/>
        <end position="190"/>
    </location>
</feature>
<evidence type="ECO:0000256" key="2">
    <source>
        <dbReference type="ARBA" id="ARBA00009976"/>
    </source>
</evidence>
<dbReference type="Pfam" id="PF07859">
    <property type="entry name" value="Abhydrolase_3"/>
    <property type="match status" value="1"/>
</dbReference>
<reference evidence="11" key="1">
    <citation type="submission" date="2021-02" db="EMBL/GenBank/DDBJ databases">
        <authorList>
            <person name="Nowell W R."/>
        </authorList>
    </citation>
    <scope>NUCLEOTIDE SEQUENCE</scope>
    <source>
        <strain evidence="11">Ploen Becks lab</strain>
    </source>
</reference>
<dbReference type="EMBL" id="CAJNOC010000242">
    <property type="protein sequence ID" value="CAF0732032.1"/>
    <property type="molecule type" value="Genomic_DNA"/>
</dbReference>
<keyword evidence="5 9" id="KW-0812">Transmembrane</keyword>
<dbReference type="InterPro" id="IPR007271">
    <property type="entry name" value="Nuc_sug_transpt"/>
</dbReference>
<dbReference type="PANTHER" id="PTHR10231">
    <property type="entry name" value="NUCLEOTIDE-SUGAR TRANSMEMBRANE TRANSPORTER"/>
    <property type="match status" value="1"/>
</dbReference>
<evidence type="ECO:0000256" key="4">
    <source>
        <dbReference type="ARBA" id="ARBA00022597"/>
    </source>
</evidence>
<evidence type="ECO:0000256" key="9">
    <source>
        <dbReference type="SAM" id="Phobius"/>
    </source>
</evidence>
<evidence type="ECO:0000256" key="1">
    <source>
        <dbReference type="ARBA" id="ARBA00004653"/>
    </source>
</evidence>
<organism evidence="11 12">
    <name type="scientific">Brachionus calyciflorus</name>
    <dbReference type="NCBI Taxonomy" id="104777"/>
    <lineage>
        <taxon>Eukaryota</taxon>
        <taxon>Metazoa</taxon>
        <taxon>Spiralia</taxon>
        <taxon>Gnathifera</taxon>
        <taxon>Rotifera</taxon>
        <taxon>Eurotatoria</taxon>
        <taxon>Monogononta</taxon>
        <taxon>Pseudotrocha</taxon>
        <taxon>Ploima</taxon>
        <taxon>Brachionidae</taxon>
        <taxon>Brachionus</taxon>
    </lineage>
</organism>
<dbReference type="NCBIfam" id="TIGR00803">
    <property type="entry name" value="nst"/>
    <property type="match status" value="1"/>
</dbReference>
<evidence type="ECO:0000313" key="12">
    <source>
        <dbReference type="Proteomes" id="UP000663879"/>
    </source>
</evidence>
<dbReference type="InterPro" id="IPR037185">
    <property type="entry name" value="EmrE-like"/>
</dbReference>
<comment type="caution">
    <text evidence="11">The sequence shown here is derived from an EMBL/GenBank/DDBJ whole genome shotgun (WGS) entry which is preliminary data.</text>
</comment>
<keyword evidence="7" id="KW-0333">Golgi apparatus</keyword>
<dbReference type="InterPro" id="IPR029058">
    <property type="entry name" value="AB_hydrolase_fold"/>
</dbReference>
<dbReference type="GO" id="GO:0015165">
    <property type="term" value="F:pyrimidine nucleotide-sugar transmembrane transporter activity"/>
    <property type="evidence" value="ECO:0007669"/>
    <property type="project" value="InterPro"/>
</dbReference>
<evidence type="ECO:0000256" key="8">
    <source>
        <dbReference type="ARBA" id="ARBA00023136"/>
    </source>
</evidence>
<feature type="transmembrane region" description="Helical" evidence="9">
    <location>
        <begin position="523"/>
        <end position="542"/>
    </location>
</feature>
<keyword evidence="4" id="KW-0762">Sugar transport</keyword>
<proteinExistence type="inferred from homology"/>
<feature type="transmembrane region" description="Helical" evidence="9">
    <location>
        <begin position="366"/>
        <end position="385"/>
    </location>
</feature>
<accession>A0A813N703</accession>
<protein>
    <recommendedName>
        <fullName evidence="10">Alpha/beta hydrolase fold-3 domain-containing protein</fullName>
    </recommendedName>
</protein>
<comment type="similarity">
    <text evidence="2">Belongs to the nucleotide-sugar transporter family. SLC35A subfamily.</text>
</comment>
<keyword evidence="6 9" id="KW-1133">Transmembrane helix</keyword>
<dbReference type="GO" id="GO:0016787">
    <property type="term" value="F:hydrolase activity"/>
    <property type="evidence" value="ECO:0007669"/>
    <property type="project" value="InterPro"/>
</dbReference>
<evidence type="ECO:0000256" key="6">
    <source>
        <dbReference type="ARBA" id="ARBA00022989"/>
    </source>
</evidence>
<keyword evidence="3" id="KW-0813">Transport</keyword>
<feature type="transmembrane region" description="Helical" evidence="9">
    <location>
        <begin position="433"/>
        <end position="451"/>
    </location>
</feature>
<feature type="transmembrane region" description="Helical" evidence="9">
    <location>
        <begin position="225"/>
        <end position="244"/>
    </location>
</feature>
<dbReference type="InterPro" id="IPR013094">
    <property type="entry name" value="AB_hydrolase_3"/>
</dbReference>
<evidence type="ECO:0000256" key="7">
    <source>
        <dbReference type="ARBA" id="ARBA00023034"/>
    </source>
</evidence>
<evidence type="ECO:0000256" key="5">
    <source>
        <dbReference type="ARBA" id="ARBA00022692"/>
    </source>
</evidence>
<feature type="transmembrane region" description="Helical" evidence="9">
    <location>
        <begin position="342"/>
        <end position="359"/>
    </location>
</feature>
<feature type="transmembrane region" description="Helical" evidence="9">
    <location>
        <begin position="401"/>
        <end position="421"/>
    </location>
</feature>
<evidence type="ECO:0000313" key="11">
    <source>
        <dbReference type="EMBL" id="CAF0732032.1"/>
    </source>
</evidence>
<gene>
    <name evidence="11" type="ORF">OXX778_LOCUS2899</name>
</gene>
<keyword evidence="8 9" id="KW-0472">Membrane</keyword>
<dbReference type="AlphaFoldDB" id="A0A813N703"/>
<keyword evidence="12" id="KW-1185">Reference proteome</keyword>
<feature type="transmembrane region" description="Helical" evidence="9">
    <location>
        <begin position="497"/>
        <end position="517"/>
    </location>
</feature>
<evidence type="ECO:0000259" key="10">
    <source>
        <dbReference type="Pfam" id="PF07859"/>
    </source>
</evidence>
<name>A0A813N703_9BILA</name>
<dbReference type="SUPFAM" id="SSF103481">
    <property type="entry name" value="Multidrug resistance efflux transporter EmrE"/>
    <property type="match status" value="1"/>
</dbReference>
<feature type="transmembrane region" description="Helical" evidence="9">
    <location>
        <begin position="471"/>
        <end position="490"/>
    </location>
</feature>
<dbReference type="Gene3D" id="3.40.50.1820">
    <property type="entry name" value="alpha/beta hydrolase"/>
    <property type="match status" value="1"/>
</dbReference>
<dbReference type="OrthoDB" id="408493at2759"/>
<feature type="transmembrane region" description="Helical" evidence="9">
    <location>
        <begin position="264"/>
        <end position="287"/>
    </location>
</feature>
<dbReference type="Proteomes" id="UP000663879">
    <property type="component" value="Unassembled WGS sequence"/>
</dbReference>
<comment type="subcellular location">
    <subcellularLocation>
        <location evidence="1">Golgi apparatus membrane</location>
        <topology evidence="1">Multi-pass membrane protein</topology>
    </subcellularLocation>
</comment>
<sequence>MTNKKIAVLVILIGIYISYDFNLTHIPQGLERPFFFRVKFYAIKTAGILSKIGHELNLGTHASNIRTILKFYTRLIKTNSIDVNITDTKMNNVNVRIYEKFNSDPKPRSIMIYFHGGGYSFGDLNTYDMFLIEISNKMNMVVVSVDYRLAPEFPFPIPTQDCFDVVKYLLENPDEFRIDLDKLVIAGDSADKTRIKKGMDKFLLATKIKLANITNKMKTNSNQNFIKYFSLVLLILQTSSLVLVMRYSRTANKTDENGNKNQIYLSSTAVVCAEVIKLITCVIIIWVQTGYSVDLTLRQFNDEIIQKPIETLKLLIPSGLYTLQNNLLFIALSNLDAATYQVTYQLKILTTALFSVLMLGKKLDSFKWISLIVLMMGVSLVQWPSDSGSKGNSEKNFNERLIGLLAVLFACFSSGFAGVYFEKLLKGSSTGVWMRNIQLGFFGTIIGYISVYTYDYKAVSQGGFFQGYNSIVWTVIALQALGGLVIAAVIKYADNILKGFATSLSIILSSVFSYFLLRDFVPSGMFLFGSLFVIGATFMYGYEKPAPAKTKENQTKYF</sequence>